<dbReference type="Gene3D" id="1.10.472.30">
    <property type="entry name" value="Transcription elongation factor S-II, central domain"/>
    <property type="match status" value="1"/>
</dbReference>
<feature type="compositionally biased region" description="Low complexity" evidence="5">
    <location>
        <begin position="502"/>
        <end position="519"/>
    </location>
</feature>
<feature type="region of interest" description="Disordered" evidence="5">
    <location>
        <begin position="137"/>
        <end position="246"/>
    </location>
</feature>
<evidence type="ECO:0000256" key="4">
    <source>
        <dbReference type="ARBA" id="ARBA00023242"/>
    </source>
</evidence>
<protein>
    <recommendedName>
        <fullName evidence="10">TFIIS central domain-containing protein</fullName>
    </recommendedName>
</protein>
<name>A0ABQ5RXL3_9CHLO</name>
<evidence type="ECO:0000256" key="2">
    <source>
        <dbReference type="ARBA" id="ARBA00022771"/>
    </source>
</evidence>
<feature type="domain" description="Tudor" evidence="6">
    <location>
        <begin position="46"/>
        <end position="106"/>
    </location>
</feature>
<keyword evidence="9" id="KW-1185">Reference proteome</keyword>
<dbReference type="PANTHER" id="PTHR11477:SF0">
    <property type="entry name" value="IP08861P-RELATED"/>
    <property type="match status" value="1"/>
</dbReference>
<dbReference type="PANTHER" id="PTHR11477">
    <property type="entry name" value="TRANSCRIPTION FACTOR S-II ZINC FINGER DOMAIN-CONTAINING PROTEIN"/>
    <property type="match status" value="1"/>
</dbReference>
<feature type="compositionally biased region" description="Gly residues" evidence="5">
    <location>
        <begin position="318"/>
        <end position="329"/>
    </location>
</feature>
<keyword evidence="2" id="KW-0863">Zinc-finger</keyword>
<gene>
    <name evidence="8" type="ORF">VaNZ11_004955</name>
</gene>
<dbReference type="Pfam" id="PF07500">
    <property type="entry name" value="TFIIS_M"/>
    <property type="match status" value="1"/>
</dbReference>
<reference evidence="8 9" key="1">
    <citation type="journal article" date="2023" name="IScience">
        <title>Expanded male sex-determining region conserved during the evolution of homothallism in the green alga Volvox.</title>
        <authorList>
            <person name="Yamamoto K."/>
            <person name="Matsuzaki R."/>
            <person name="Mahakham W."/>
            <person name="Heman W."/>
            <person name="Sekimoto H."/>
            <person name="Kawachi M."/>
            <person name="Minakuchi Y."/>
            <person name="Toyoda A."/>
            <person name="Nozaki H."/>
        </authorList>
    </citation>
    <scope>NUCLEOTIDE SEQUENCE [LARGE SCALE GENOMIC DNA]</scope>
    <source>
        <strain evidence="8 9">NIES-4468</strain>
    </source>
</reference>
<feature type="compositionally biased region" description="Low complexity" evidence="5">
    <location>
        <begin position="1030"/>
        <end position="1040"/>
    </location>
</feature>
<dbReference type="EMBL" id="BSDZ01000013">
    <property type="protein sequence ID" value="GLI62341.1"/>
    <property type="molecule type" value="Genomic_DNA"/>
</dbReference>
<evidence type="ECO:0000256" key="5">
    <source>
        <dbReference type="SAM" id="MobiDB-lite"/>
    </source>
</evidence>
<feature type="compositionally biased region" description="Basic and acidic residues" evidence="5">
    <location>
        <begin position="163"/>
        <end position="186"/>
    </location>
</feature>
<feature type="non-terminal residue" evidence="8">
    <location>
        <position position="1040"/>
    </location>
</feature>
<keyword evidence="1" id="KW-0479">Metal-binding</keyword>
<dbReference type="PROSITE" id="PS51321">
    <property type="entry name" value="TFIIS_CENTRAL"/>
    <property type="match status" value="1"/>
</dbReference>
<organism evidence="8 9">
    <name type="scientific">Volvox africanus</name>
    <dbReference type="NCBI Taxonomy" id="51714"/>
    <lineage>
        <taxon>Eukaryota</taxon>
        <taxon>Viridiplantae</taxon>
        <taxon>Chlorophyta</taxon>
        <taxon>core chlorophytes</taxon>
        <taxon>Chlorophyceae</taxon>
        <taxon>CS clade</taxon>
        <taxon>Chlamydomonadales</taxon>
        <taxon>Volvocaceae</taxon>
        <taxon>Volvox</taxon>
    </lineage>
</organism>
<evidence type="ECO:0000256" key="1">
    <source>
        <dbReference type="ARBA" id="ARBA00022723"/>
    </source>
</evidence>
<feature type="compositionally biased region" description="Acidic residues" evidence="5">
    <location>
        <begin position="649"/>
        <end position="664"/>
    </location>
</feature>
<evidence type="ECO:0000313" key="9">
    <source>
        <dbReference type="Proteomes" id="UP001165090"/>
    </source>
</evidence>
<comment type="caution">
    <text evidence="8">The sequence shown here is derived from an EMBL/GenBank/DDBJ whole genome shotgun (WGS) entry which is preliminary data.</text>
</comment>
<keyword evidence="4" id="KW-0539">Nucleus</keyword>
<dbReference type="SUPFAM" id="SSF46942">
    <property type="entry name" value="Elongation factor TFIIS domain 2"/>
    <property type="match status" value="1"/>
</dbReference>
<dbReference type="Proteomes" id="UP001165090">
    <property type="component" value="Unassembled WGS sequence"/>
</dbReference>
<dbReference type="InterPro" id="IPR036575">
    <property type="entry name" value="TFIIS_cen_dom_sf"/>
</dbReference>
<feature type="region of interest" description="Disordered" evidence="5">
    <location>
        <begin position="580"/>
        <end position="602"/>
    </location>
</feature>
<feature type="region of interest" description="Disordered" evidence="5">
    <location>
        <begin position="309"/>
        <end position="356"/>
    </location>
</feature>
<feature type="compositionally biased region" description="Low complexity" evidence="5">
    <location>
        <begin position="683"/>
        <end position="711"/>
    </location>
</feature>
<feature type="domain" description="TFIIS central" evidence="7">
    <location>
        <begin position="355"/>
        <end position="478"/>
    </location>
</feature>
<dbReference type="InterPro" id="IPR003618">
    <property type="entry name" value="TFIIS_cen_dom"/>
</dbReference>
<sequence length="1040" mass="108993">MASREKRVSRPPLRFVQDEYWEHGRRRDQRPVRQVYRLLKQTDVREDLAGQEVHVYWPEDQQWYRASVEEVTVEPPKGPSAYLHYPDTDEYEDVNLNELIGSSQIAVIENKSFYAKLKRDEIPVSAADRMNVVYEDEAGSGDGADDDDYAGEFDDSGDSGGDDEQRATRGSLKEIQRIKRPRESGQERSGNAKRTASTNSGGDEGVPRQNPQLHHPNGNGNAVHSTPGGGRRAPGAASITPGEPLADNDMAEAEAFKNSLMSALMHTFSGPPSTMIPTPGAGMIPTPGPAGSGGTSASAHTPMIMIPTPGGAHTGETLGSGRGASGGGTRSERHGGLRSQNSLPTAGSAGNDDEVRSKVREQLASALQRARDELKAEGYTEALPDPVAVAADVETELYKLHDNSVSKDYKAKFRSLSFNLRDNANPELRARVLRGELPPSKLVTLGPAELARKELSEWRQKRQEEAAKMVFLDAETAAKFSTAAAAALAQSRIKKKEEEAPAAKPTASPERAAAAAASPELPPHARITGDGAAAAASTATSSLGFPLLGATGSSDVSAAAAAAAVVVATAPASELGRRTSVQGIGRGAEAASDGAGGGGASGYDLPAPLTTLPLGPASTLSPTKRTVLRAALPAAAAAGEETPPRVDQDGDAPYDPDSYDDPYDPETQHQGEDNLPKYNLFGSSASIKPSAAPSIASLRAGPSSAAPAASGHPDRQTSLPSPIRSPPAAATGAASASALVADLAPVIQRQMPGEGPLPDLPLDNVGDTLWQGVMRVPGQPSDNLMVIEVVYLGGSGRLGPMLRCSEPPSELLVKGQVKLGRVEQFFEDLRRSRSRTISLALVRQLSSEAAAAAGLADTAAAAARCAGMAEFVAQHRTRTGLATPQAQLEAYLVTRGPLAARLLKTARVACPAQQMGMLPEDIEEDQLLLAMVHPRTWEAPPHVPIAQAPSHHHQQQQPQPEPQPHPAHKQHQEPAAAFPTAEIDFNSLTAAAAAMGLLQPPPAAAATIDPRHRGPAGQESAPLVQPPPVVAAAQPSDGGG</sequence>
<evidence type="ECO:0000259" key="7">
    <source>
        <dbReference type="PROSITE" id="PS51321"/>
    </source>
</evidence>
<accession>A0ABQ5RXL3</accession>
<feature type="region of interest" description="Disordered" evidence="5">
    <location>
        <begin position="1002"/>
        <end position="1040"/>
    </location>
</feature>
<evidence type="ECO:0000259" key="6">
    <source>
        <dbReference type="PROSITE" id="PS50304"/>
    </source>
</evidence>
<evidence type="ECO:0000256" key="3">
    <source>
        <dbReference type="ARBA" id="ARBA00022833"/>
    </source>
</evidence>
<evidence type="ECO:0008006" key="10">
    <source>
        <dbReference type="Google" id="ProtNLM"/>
    </source>
</evidence>
<evidence type="ECO:0000313" key="8">
    <source>
        <dbReference type="EMBL" id="GLI62341.1"/>
    </source>
</evidence>
<proteinExistence type="predicted"/>
<feature type="region of interest" description="Disordered" evidence="5">
    <location>
        <begin position="496"/>
        <end position="532"/>
    </location>
</feature>
<feature type="compositionally biased region" description="Acidic residues" evidence="5">
    <location>
        <begin position="137"/>
        <end position="162"/>
    </location>
</feature>
<keyword evidence="3" id="KW-0862">Zinc</keyword>
<dbReference type="PROSITE" id="PS50304">
    <property type="entry name" value="TUDOR"/>
    <property type="match status" value="1"/>
</dbReference>
<feature type="region of interest" description="Disordered" evidence="5">
    <location>
        <begin position="634"/>
        <end position="730"/>
    </location>
</feature>
<feature type="compositionally biased region" description="Polar residues" evidence="5">
    <location>
        <begin position="187"/>
        <end position="201"/>
    </location>
</feature>
<feature type="region of interest" description="Disordered" evidence="5">
    <location>
        <begin position="940"/>
        <end position="974"/>
    </location>
</feature>
<dbReference type="InterPro" id="IPR002999">
    <property type="entry name" value="Tudor"/>
</dbReference>
<feature type="compositionally biased region" description="Basic and acidic residues" evidence="5">
    <location>
        <begin position="666"/>
        <end position="675"/>
    </location>
</feature>
<dbReference type="SMART" id="SM00510">
    <property type="entry name" value="TFS2M"/>
    <property type="match status" value="1"/>
</dbReference>